<comment type="caution">
    <text evidence="8">The sequence shown here is derived from an EMBL/GenBank/DDBJ whole genome shotgun (WGS) entry which is preliminary data.</text>
</comment>
<accession>A0ABD3PNQ3</accession>
<feature type="signal peptide" evidence="6">
    <location>
        <begin position="1"/>
        <end position="22"/>
    </location>
</feature>
<feature type="chain" id="PRO_5044829362" description="peptidylprolyl isomerase" evidence="6">
    <location>
        <begin position="23"/>
        <end position="195"/>
    </location>
</feature>
<keyword evidence="6" id="KW-0732">Signal</keyword>
<proteinExistence type="predicted"/>
<dbReference type="AlphaFoldDB" id="A0ABD3PNQ3"/>
<dbReference type="GO" id="GO:0003755">
    <property type="term" value="F:peptidyl-prolyl cis-trans isomerase activity"/>
    <property type="evidence" value="ECO:0007669"/>
    <property type="project" value="UniProtKB-KW"/>
</dbReference>
<dbReference type="PANTHER" id="PTHR45779">
    <property type="entry name" value="PEPTIDYLPROLYL ISOMERASE"/>
    <property type="match status" value="1"/>
</dbReference>
<evidence type="ECO:0000256" key="5">
    <source>
        <dbReference type="PROSITE-ProRule" id="PRU00277"/>
    </source>
</evidence>
<dbReference type="Gene3D" id="3.10.50.40">
    <property type="match status" value="1"/>
</dbReference>
<dbReference type="EMBL" id="JALLPJ020000544">
    <property type="protein sequence ID" value="KAL3788961.1"/>
    <property type="molecule type" value="Genomic_DNA"/>
</dbReference>
<evidence type="ECO:0000256" key="3">
    <source>
        <dbReference type="ARBA" id="ARBA00023110"/>
    </source>
</evidence>
<feature type="domain" description="PPIase FKBP-type" evidence="7">
    <location>
        <begin position="88"/>
        <end position="182"/>
    </location>
</feature>
<evidence type="ECO:0000256" key="2">
    <source>
        <dbReference type="ARBA" id="ARBA00013194"/>
    </source>
</evidence>
<organism evidence="8 9">
    <name type="scientific">Cyclotella atomus</name>
    <dbReference type="NCBI Taxonomy" id="382360"/>
    <lineage>
        <taxon>Eukaryota</taxon>
        <taxon>Sar</taxon>
        <taxon>Stramenopiles</taxon>
        <taxon>Ochrophyta</taxon>
        <taxon>Bacillariophyta</taxon>
        <taxon>Coscinodiscophyceae</taxon>
        <taxon>Thalassiosirophycidae</taxon>
        <taxon>Stephanodiscales</taxon>
        <taxon>Stephanodiscaceae</taxon>
        <taxon>Cyclotella</taxon>
    </lineage>
</organism>
<dbReference type="Proteomes" id="UP001530400">
    <property type="component" value="Unassembled WGS sequence"/>
</dbReference>
<evidence type="ECO:0000256" key="6">
    <source>
        <dbReference type="SAM" id="SignalP"/>
    </source>
</evidence>
<keyword evidence="3 5" id="KW-0697">Rotamase</keyword>
<evidence type="ECO:0000256" key="4">
    <source>
        <dbReference type="ARBA" id="ARBA00023235"/>
    </source>
</evidence>
<dbReference type="EC" id="5.2.1.8" evidence="2 5"/>
<evidence type="ECO:0000256" key="1">
    <source>
        <dbReference type="ARBA" id="ARBA00000971"/>
    </source>
</evidence>
<keyword evidence="4 5" id="KW-0413">Isomerase</keyword>
<comment type="catalytic activity">
    <reaction evidence="1 5">
        <text>[protein]-peptidylproline (omega=180) = [protein]-peptidylproline (omega=0)</text>
        <dbReference type="Rhea" id="RHEA:16237"/>
        <dbReference type="Rhea" id="RHEA-COMP:10747"/>
        <dbReference type="Rhea" id="RHEA-COMP:10748"/>
        <dbReference type="ChEBI" id="CHEBI:83833"/>
        <dbReference type="ChEBI" id="CHEBI:83834"/>
        <dbReference type="EC" id="5.2.1.8"/>
    </reaction>
</comment>
<evidence type="ECO:0000313" key="9">
    <source>
        <dbReference type="Proteomes" id="UP001530400"/>
    </source>
</evidence>
<dbReference type="PANTHER" id="PTHR45779:SF7">
    <property type="entry name" value="PEPTIDYLPROLYL ISOMERASE"/>
    <property type="match status" value="1"/>
</dbReference>
<evidence type="ECO:0000313" key="8">
    <source>
        <dbReference type="EMBL" id="KAL3788961.1"/>
    </source>
</evidence>
<evidence type="ECO:0000259" key="7">
    <source>
        <dbReference type="PROSITE" id="PS50059"/>
    </source>
</evidence>
<name>A0ABD3PNQ3_9STRA</name>
<dbReference type="InterPro" id="IPR001179">
    <property type="entry name" value="PPIase_FKBP_dom"/>
</dbReference>
<dbReference type="InterPro" id="IPR046357">
    <property type="entry name" value="PPIase_dom_sf"/>
</dbReference>
<sequence>MKTVLSLLLLVILAAALHQAESLDWRRRRDKLLGIERKKRTGYRKVKSRTFGKDKKWEWEKIDLPADSPLRIGVKHRPKICDTRTKSGDYLSVHYNGTLYSNGDLFDSSILREEPFVFQLGRRQMNEGFEKGLLGMCVGEHRKLVVPSDMAYGETKVLGSELTGRVKPASTLVYHVELLEILTQKEAAPHLFWDF</sequence>
<keyword evidence="9" id="KW-1185">Reference proteome</keyword>
<reference evidence="8 9" key="1">
    <citation type="submission" date="2024-10" db="EMBL/GenBank/DDBJ databases">
        <title>Updated reference genomes for cyclostephanoid diatoms.</title>
        <authorList>
            <person name="Roberts W.R."/>
            <person name="Alverson A.J."/>
        </authorList>
    </citation>
    <scope>NUCLEOTIDE SEQUENCE [LARGE SCALE GENOMIC DNA]</scope>
    <source>
        <strain evidence="8 9">AJA010-31</strain>
    </source>
</reference>
<protein>
    <recommendedName>
        <fullName evidence="2 5">peptidylprolyl isomerase</fullName>
        <ecNumber evidence="2 5">5.2.1.8</ecNumber>
    </recommendedName>
</protein>
<dbReference type="FunFam" id="3.10.50.40:FF:000006">
    <property type="entry name" value="Peptidyl-prolyl cis-trans isomerase"/>
    <property type="match status" value="1"/>
</dbReference>
<dbReference type="InterPro" id="IPR044609">
    <property type="entry name" value="FKBP2/11"/>
</dbReference>
<dbReference type="Pfam" id="PF00254">
    <property type="entry name" value="FKBP_C"/>
    <property type="match status" value="1"/>
</dbReference>
<dbReference type="PROSITE" id="PS50059">
    <property type="entry name" value="FKBP_PPIASE"/>
    <property type="match status" value="1"/>
</dbReference>
<gene>
    <name evidence="8" type="ORF">ACHAWO_005771</name>
</gene>
<dbReference type="SUPFAM" id="SSF54534">
    <property type="entry name" value="FKBP-like"/>
    <property type="match status" value="1"/>
</dbReference>